<dbReference type="InterPro" id="IPR027417">
    <property type="entry name" value="P-loop_NTPase"/>
</dbReference>
<dbReference type="SUPFAM" id="SSF52540">
    <property type="entry name" value="P-loop containing nucleoside triphosphate hydrolases"/>
    <property type="match status" value="1"/>
</dbReference>
<dbReference type="Gene3D" id="3.40.50.300">
    <property type="entry name" value="P-loop containing nucleotide triphosphate hydrolases"/>
    <property type="match status" value="1"/>
</dbReference>
<dbReference type="AlphaFoldDB" id="A0A7R8XBN5"/>
<evidence type="ECO:0000313" key="3">
    <source>
        <dbReference type="EMBL" id="CAD7247567.1"/>
    </source>
</evidence>
<protein>
    <recommendedName>
        <fullName evidence="2">G domain-containing protein</fullName>
    </recommendedName>
</protein>
<feature type="region of interest" description="Disordered" evidence="1">
    <location>
        <begin position="221"/>
        <end position="315"/>
    </location>
</feature>
<feature type="region of interest" description="Disordered" evidence="1">
    <location>
        <begin position="331"/>
        <end position="412"/>
    </location>
</feature>
<dbReference type="GO" id="GO:0005525">
    <property type="term" value="F:GTP binding"/>
    <property type="evidence" value="ECO:0007669"/>
    <property type="project" value="InterPro"/>
</dbReference>
<feature type="compositionally biased region" description="Polar residues" evidence="1">
    <location>
        <begin position="297"/>
        <end position="306"/>
    </location>
</feature>
<sequence length="412" mass="46781">MRGKSMLLEVLGNYGLGVGFRDPYRFQVKKEGPTDEISSYTFFTRDRQRFPLPVTFIDTPGFLKGKPEEDQKLMDAISDFIWLHHKQGVNAVIFVVPSAQARLTAEQEMVLRNFTKVLEKEQTCETCYLFCTFADSRRLPVLQSVKEAGLKFKDHFPVNCSVYFVKENENKEDDSFDDEEMKGETETASLNELLWKMTMESIQNFIKDILRNHPVSAQERLDLAEGEEHGRKKEDTGTGTRARDSGNPTISAISSIDKDKEDRSLQNPTIAESHNPTRVIPPQSNRERDTEQDEAPSPSQSICNETNETKSKRPRKVWTFFSNLCLCVKHDRRKKEKKSGGGTASAGGFRDREVHVNSADMPGETDVPGGLPYSATRQRKKDETQYKDPKERKPHSKKSSATNMASTRPTKA</sequence>
<evidence type="ECO:0000313" key="4">
    <source>
        <dbReference type="Proteomes" id="UP000677054"/>
    </source>
</evidence>
<dbReference type="InterPro" id="IPR006073">
    <property type="entry name" value="GTP-bd"/>
</dbReference>
<reference evidence="3" key="1">
    <citation type="submission" date="2020-11" db="EMBL/GenBank/DDBJ databases">
        <authorList>
            <person name="Tran Van P."/>
        </authorList>
    </citation>
    <scope>NUCLEOTIDE SEQUENCE</scope>
</reference>
<feature type="compositionally biased region" description="Basic and acidic residues" evidence="1">
    <location>
        <begin position="221"/>
        <end position="244"/>
    </location>
</feature>
<accession>A0A7R8XBN5</accession>
<dbReference type="Proteomes" id="UP000677054">
    <property type="component" value="Unassembled WGS sequence"/>
</dbReference>
<name>A0A7R8XBN5_9CRUS</name>
<dbReference type="EMBL" id="LR901014">
    <property type="protein sequence ID" value="CAD7247567.1"/>
    <property type="molecule type" value="Genomic_DNA"/>
</dbReference>
<keyword evidence="4" id="KW-1185">Reference proteome</keyword>
<dbReference type="Pfam" id="PF01926">
    <property type="entry name" value="MMR_HSR1"/>
    <property type="match status" value="1"/>
</dbReference>
<evidence type="ECO:0000256" key="1">
    <source>
        <dbReference type="SAM" id="MobiDB-lite"/>
    </source>
</evidence>
<feature type="domain" description="G" evidence="2">
    <location>
        <begin position="36"/>
        <end position="112"/>
    </location>
</feature>
<organism evidence="3">
    <name type="scientific">Darwinula stevensoni</name>
    <dbReference type="NCBI Taxonomy" id="69355"/>
    <lineage>
        <taxon>Eukaryota</taxon>
        <taxon>Metazoa</taxon>
        <taxon>Ecdysozoa</taxon>
        <taxon>Arthropoda</taxon>
        <taxon>Crustacea</taxon>
        <taxon>Oligostraca</taxon>
        <taxon>Ostracoda</taxon>
        <taxon>Podocopa</taxon>
        <taxon>Podocopida</taxon>
        <taxon>Darwinulocopina</taxon>
        <taxon>Darwinuloidea</taxon>
        <taxon>Darwinulidae</taxon>
        <taxon>Darwinula</taxon>
    </lineage>
</organism>
<dbReference type="EMBL" id="CAJPEV010001497">
    <property type="protein sequence ID" value="CAG0892976.1"/>
    <property type="molecule type" value="Genomic_DNA"/>
</dbReference>
<gene>
    <name evidence="3" type="ORF">DSTB1V02_LOCUS7397</name>
</gene>
<feature type="compositionally biased region" description="Basic and acidic residues" evidence="1">
    <location>
        <begin position="380"/>
        <end position="391"/>
    </location>
</feature>
<evidence type="ECO:0000259" key="2">
    <source>
        <dbReference type="Pfam" id="PF01926"/>
    </source>
</evidence>
<feature type="compositionally biased region" description="Polar residues" evidence="1">
    <location>
        <begin position="399"/>
        <end position="412"/>
    </location>
</feature>
<proteinExistence type="predicted"/>
<feature type="compositionally biased region" description="Polar residues" evidence="1">
    <location>
        <begin position="265"/>
        <end position="276"/>
    </location>
</feature>